<keyword evidence="20" id="KW-1185">Reference proteome</keyword>
<evidence type="ECO:0000313" key="18">
    <source>
        <dbReference type="Proteomes" id="UP000256530"/>
    </source>
</evidence>
<dbReference type="Proteomes" id="UP000006976">
    <property type="component" value="Unassembled WGS sequence"/>
</dbReference>
<proteinExistence type="predicted"/>
<dbReference type="EMBL" id="CP065877">
    <property type="protein sequence ID" value="QQA18248.1"/>
    <property type="molecule type" value="Genomic_DNA"/>
</dbReference>
<dbReference type="KEGG" id="bww:bwei_2485"/>
<evidence type="ECO:0008006" key="21">
    <source>
        <dbReference type="Google" id="ProtNLM"/>
    </source>
</evidence>
<evidence type="ECO:0000313" key="9">
    <source>
        <dbReference type="EMBL" id="SCB68270.1"/>
    </source>
</evidence>
<reference evidence="5 15" key="5">
    <citation type="submission" date="2016-12" db="EMBL/GenBank/DDBJ databases">
        <title>Genome Sequences of Twelve Sporeforming Bacillus Species Isolated from Foods.</title>
        <authorList>
            <person name="De Jong A."/>
            <person name="Holsappel S."/>
            <person name="Kuipers O.P."/>
        </authorList>
    </citation>
    <scope>NUCLEOTIDE SEQUENCE [LARGE SCALE GENOMIC DNA]</scope>
    <source>
        <strain evidence="5 15">S3E15</strain>
    </source>
</reference>
<evidence type="ECO:0000313" key="4">
    <source>
        <dbReference type="EMBL" id="OOR03614.1"/>
    </source>
</evidence>
<dbReference type="Proteomes" id="UP000194131">
    <property type="component" value="Unassembled WGS sequence"/>
</dbReference>
<evidence type="ECO:0000313" key="10">
    <source>
        <dbReference type="EMBL" id="TKI84433.1"/>
    </source>
</evidence>
<reference evidence="3 12" key="2">
    <citation type="submission" date="2016-05" db="EMBL/GenBank/DDBJ databases">
        <title>Bacillus thuringiensis and Bacillus weihenstephanensis as novel biocontrol agents of wilt causing Verticillium species.</title>
        <authorList>
            <person name="Hollensteiner J."/>
            <person name="Wemheuer F."/>
            <person name="Harting R."/>
            <person name="Kolarzyk A."/>
            <person name="Diaz-Valerio S."/>
            <person name="Poehlein A."/>
            <person name="Brzuszkiewicz E."/>
            <person name="Nesemann K."/>
            <person name="Braus-Stromeyer S."/>
            <person name="Braus G."/>
            <person name="Daniel R."/>
            <person name="Liesegang H."/>
        </authorList>
    </citation>
    <scope>NUCLEOTIDE SEQUENCE [LARGE SCALE GENOMIC DNA]</scope>
    <source>
        <strain evidence="3 12">GOE11</strain>
    </source>
</reference>
<reference evidence="1 14" key="7">
    <citation type="submission" date="2017-04" db="EMBL/GenBank/DDBJ databases">
        <title>The Characteristic of a Fine Plant Growth-Promoting Rhizobacteria Bacillus mycoides Gnyt1 and its Whole Genome Sequencing Analysis.</title>
        <authorList>
            <person name="Li J.H."/>
            <person name="Yao T."/>
        </authorList>
    </citation>
    <scope>NUCLEOTIDE SEQUENCE [LARGE SCALE GENOMIC DNA]</scope>
    <source>
        <strain evidence="1 14">Gnyt1</strain>
    </source>
</reference>
<dbReference type="PATRIC" id="fig|86662.17.peg.2504"/>
<sequence>MHKEFEIEEYTAIEEQIHYYSTSLLVSHPEQIVKYLEKRLEKYAETLQYAHLYPETVILPIQQIVIEYSLDVARIRRYLNLKT</sequence>
<dbReference type="Proteomes" id="UP000256530">
    <property type="component" value="Unassembled WGS sequence"/>
</dbReference>
<dbReference type="Proteomes" id="UP000305524">
    <property type="component" value="Unassembled WGS sequence"/>
</dbReference>
<dbReference type="RefSeq" id="WP_002017002.1">
    <property type="nucleotide sequence ID" value="NZ_CAKJWQ010000002.1"/>
</dbReference>
<evidence type="ECO:0000313" key="14">
    <source>
        <dbReference type="Proteomes" id="UP000192932"/>
    </source>
</evidence>
<dbReference type="EMBL" id="SZOD01000303">
    <property type="protein sequence ID" value="TKI84433.1"/>
    <property type="molecule type" value="Genomic_DNA"/>
</dbReference>
<dbReference type="EMBL" id="AHEV01000013">
    <property type="protein sequence ID" value="EJR41308.1"/>
    <property type="molecule type" value="Genomic_DNA"/>
</dbReference>
<gene>
    <name evidence="1" type="ORF">B7492_13700</name>
    <name evidence="6" type="ORF">BACWE_45930</name>
    <name evidence="4" type="ORF">BW900_26025</name>
    <name evidence="9" type="ORF">BWGO95_02409</name>
    <name evidence="3" type="ORF">BWGOE11_25640</name>
    <name evidence="8" type="ORF">DET55_10612</name>
    <name evidence="10" type="ORF">FC701_13950</name>
    <name evidence="7" type="ORF">I6G81_12760</name>
    <name evidence="2" type="ORF">III_02945</name>
    <name evidence="5" type="ORF">S3E15_00741</name>
</gene>
<evidence type="ECO:0000313" key="2">
    <source>
        <dbReference type="EMBL" id="EJR41308.1"/>
    </source>
</evidence>
<dbReference type="EMBL" id="FMAK01000034">
    <property type="protein sequence ID" value="SCB68270.1"/>
    <property type="molecule type" value="Genomic_DNA"/>
</dbReference>
<dbReference type="EMBL" id="QTTY01000006">
    <property type="protein sequence ID" value="REF39067.1"/>
    <property type="molecule type" value="Genomic_DNA"/>
</dbReference>
<dbReference type="Proteomes" id="UP000192932">
    <property type="component" value="Chromosome"/>
</dbReference>
<protein>
    <recommendedName>
        <fullName evidence="21">Group-specific protein</fullName>
    </recommendedName>
</protein>
<evidence type="ECO:0000313" key="7">
    <source>
        <dbReference type="EMBL" id="QQA18248.1"/>
    </source>
</evidence>
<evidence type="ECO:0000313" key="20">
    <source>
        <dbReference type="Proteomes" id="UP000596196"/>
    </source>
</evidence>
<dbReference type="Proteomes" id="UP000175835">
    <property type="component" value="Unassembled WGS sequence"/>
</dbReference>
<evidence type="ECO:0000313" key="3">
    <source>
        <dbReference type="EMBL" id="OFD94891.1"/>
    </source>
</evidence>
<reference evidence="2 11" key="1">
    <citation type="submission" date="2012-04" db="EMBL/GenBank/DDBJ databases">
        <title>The Genome Sequence of Bacillus cereus VD078.</title>
        <authorList>
            <consortium name="The Broad Institute Genome Sequencing Platform"/>
            <consortium name="The Broad Institute Genome Sequencing Center for Infectious Disease"/>
            <person name="Feldgarden M."/>
            <person name="Van der Auwera G.A."/>
            <person name="Mahillon J."/>
            <person name="Duprez V."/>
            <person name="Timmery S."/>
            <person name="Mattelet C."/>
            <person name="Dierick K."/>
            <person name="Sun M."/>
            <person name="Yu Z."/>
            <person name="Zhu L."/>
            <person name="Hu X."/>
            <person name="Shank E.B."/>
            <person name="Swiecicka I."/>
            <person name="Hansen B.M."/>
            <person name="Andrup L."/>
            <person name="Young S.K."/>
            <person name="Zeng Q."/>
            <person name="Gargeya S."/>
            <person name="Fitzgerald M."/>
            <person name="Haas B."/>
            <person name="Abouelleil A."/>
            <person name="Alvarado L."/>
            <person name="Arachchi H.M."/>
            <person name="Berlin A."/>
            <person name="Chapman S.B."/>
            <person name="Goldberg J."/>
            <person name="Griggs A."/>
            <person name="Gujja S."/>
            <person name="Hansen M."/>
            <person name="Howarth C."/>
            <person name="Imamovic A."/>
            <person name="Larimer J."/>
            <person name="McCowen C."/>
            <person name="Montmayeur A."/>
            <person name="Murphy C."/>
            <person name="Neiman D."/>
            <person name="Pearson M."/>
            <person name="Priest M."/>
            <person name="Roberts A."/>
            <person name="Saif S."/>
            <person name="Shea T."/>
            <person name="Sisk P."/>
            <person name="Sykes S."/>
            <person name="Wortman J."/>
            <person name="Nusbaum C."/>
            <person name="Birren B."/>
        </authorList>
    </citation>
    <scope>NUCLEOTIDE SEQUENCE [LARGE SCALE GENOMIC DNA]</scope>
    <source>
        <strain evidence="2 11">VD078</strain>
    </source>
</reference>
<reference evidence="9 16" key="3">
    <citation type="submission" date="2016-08" db="EMBL/GenBank/DDBJ databases">
        <authorList>
            <person name="Seilhamer J.J."/>
        </authorList>
    </citation>
    <scope>NUCLEOTIDE SEQUENCE [LARGE SCALE GENOMIC DNA]</scope>
    <source>
        <strain evidence="9 16">SDA_GO95</strain>
    </source>
</reference>
<dbReference type="KEGG" id="bmyo:BG05_3480"/>
<dbReference type="EMBL" id="LXLX01000029">
    <property type="protein sequence ID" value="OFD94891.1"/>
    <property type="molecule type" value="Genomic_DNA"/>
</dbReference>
<dbReference type="Proteomes" id="UP000195696">
    <property type="component" value="Unassembled WGS sequence"/>
</dbReference>
<accession>A0A0B5RUL1</accession>
<evidence type="ECO:0000313" key="13">
    <source>
        <dbReference type="Proteomes" id="UP000190696"/>
    </source>
</evidence>
<dbReference type="EMBL" id="MRWU01000001">
    <property type="protein sequence ID" value="OSX97110.1"/>
    <property type="molecule type" value="Genomic_DNA"/>
</dbReference>
<evidence type="ECO:0000313" key="11">
    <source>
        <dbReference type="Proteomes" id="UP000006976"/>
    </source>
</evidence>
<evidence type="ECO:0000313" key="16">
    <source>
        <dbReference type="Proteomes" id="UP000195696"/>
    </source>
</evidence>
<evidence type="ECO:0000313" key="1">
    <source>
        <dbReference type="EMBL" id="ARJ22216.1"/>
    </source>
</evidence>
<accession>J8INR6</accession>
<dbReference type="EMBL" id="MKZQ01000058">
    <property type="protein sequence ID" value="PJN67682.1"/>
    <property type="molecule type" value="Genomic_DNA"/>
</dbReference>
<accession>A0A084J2H3</accession>
<reference evidence="6 17" key="4">
    <citation type="submission" date="2016-10" db="EMBL/GenBank/DDBJ databases">
        <title>Genome Sequence of Bacillus weihenstephanensis GM6LP.</title>
        <authorList>
            <person name="Poehlein A."/>
            <person name="Wemheuer F."/>
            <person name="Hollensteiner J."/>
            <person name="Wemheuer B."/>
        </authorList>
    </citation>
    <scope>NUCLEOTIDE SEQUENCE [LARGE SCALE GENOMIC DNA]</scope>
    <source>
        <strain evidence="6 17">GM6LP</strain>
    </source>
</reference>
<dbReference type="Proteomes" id="UP000190696">
    <property type="component" value="Unassembled WGS sequence"/>
</dbReference>
<evidence type="ECO:0000313" key="8">
    <source>
        <dbReference type="EMBL" id="REF39067.1"/>
    </source>
</evidence>
<dbReference type="EMBL" id="CP020743">
    <property type="protein sequence ID" value="ARJ22216.1"/>
    <property type="molecule type" value="Genomic_DNA"/>
</dbReference>
<evidence type="ECO:0000313" key="6">
    <source>
        <dbReference type="EMBL" id="PJN67682.1"/>
    </source>
</evidence>
<dbReference type="Proteomes" id="UP000596196">
    <property type="component" value="Chromosome"/>
</dbReference>
<reference evidence="7 20" key="10">
    <citation type="submission" date="2020-12" db="EMBL/GenBank/DDBJ databases">
        <title>FDA dAtabase for Regulatory Grade micrObial Sequences (FDA-ARGOS): Supporting development and validation of Infectious Disease Dx tests.</title>
        <authorList>
            <person name="Nelson B."/>
            <person name="Plummer A."/>
            <person name="Tallon L."/>
            <person name="Sadzewicz L."/>
            <person name="Zhao X."/>
            <person name="Boylan J."/>
            <person name="Ott S."/>
            <person name="Bowen H."/>
            <person name="Vavikolanu K."/>
            <person name="Mehta A."/>
            <person name="Aluvathingal J."/>
            <person name="Nadendla S."/>
            <person name="Myers T."/>
            <person name="Yan Y."/>
            <person name="Sichtig H."/>
        </authorList>
    </citation>
    <scope>NUCLEOTIDE SEQUENCE [LARGE SCALE GENOMIC DNA]</scope>
    <source>
        <strain evidence="7 20">FDAARGOS_924</strain>
    </source>
</reference>
<reference evidence="8 18" key="8">
    <citation type="submission" date="2018-08" db="EMBL/GenBank/DDBJ databases">
        <title>Freshwater and sediment microbial communities from various areas in North America, analyzing microbe dynamics in response to fracking.</title>
        <authorList>
            <person name="Lamendella R."/>
        </authorList>
    </citation>
    <scope>NUCLEOTIDE SEQUENCE [LARGE SCALE GENOMIC DNA]</scope>
    <source>
        <strain evidence="8 18">DB-1</strain>
    </source>
</reference>
<accession>C2Q5D9</accession>
<evidence type="ECO:0000313" key="12">
    <source>
        <dbReference type="Proteomes" id="UP000175835"/>
    </source>
</evidence>
<reference evidence="4 13" key="6">
    <citation type="submission" date="2017-01" db="EMBL/GenBank/DDBJ databases">
        <title>Bacillus cereus isolates.</title>
        <authorList>
            <person name="Beno S.M."/>
        </authorList>
    </citation>
    <scope>NUCLEOTIDE SEQUENCE [LARGE SCALE GENOMIC DNA]</scope>
    <source>
        <strain evidence="4 13">FSL W7-1108</strain>
    </source>
</reference>
<evidence type="ECO:0000313" key="19">
    <source>
        <dbReference type="Proteomes" id="UP000305524"/>
    </source>
</evidence>
<dbReference type="Proteomes" id="UP000236165">
    <property type="component" value="Unassembled WGS sequence"/>
</dbReference>
<evidence type="ECO:0000313" key="17">
    <source>
        <dbReference type="Proteomes" id="UP000236165"/>
    </source>
</evidence>
<evidence type="ECO:0000313" key="15">
    <source>
        <dbReference type="Proteomes" id="UP000194131"/>
    </source>
</evidence>
<dbReference type="EMBL" id="MUAI01000038">
    <property type="protein sequence ID" value="OOR03614.1"/>
    <property type="molecule type" value="Genomic_DNA"/>
</dbReference>
<name>A0A084J2H3_BACMY</name>
<dbReference type="AlphaFoldDB" id="A0A084J2H3"/>
<evidence type="ECO:0000313" key="5">
    <source>
        <dbReference type="EMBL" id="OSX97110.1"/>
    </source>
</evidence>
<reference evidence="10 19" key="9">
    <citation type="journal article" date="2019" name="Environ. Microbiol.">
        <title>An active ?-lactamase is a part of an orchestrated cell wall stress resistance network of Bacillus subtilis and related rhizosphere species.</title>
        <authorList>
            <person name="Bucher T."/>
            <person name="Keren-Paz A."/>
            <person name="Hausser J."/>
            <person name="Olender T."/>
            <person name="Cytryn E."/>
            <person name="Kolodkin-Gal I."/>
        </authorList>
    </citation>
    <scope>NUCLEOTIDE SEQUENCE [LARGE SCALE GENOMIC DNA]</scope>
    <source>
        <strain evidence="10 19">I186</strain>
    </source>
</reference>
<organism evidence="4 13">
    <name type="scientific">Bacillus mycoides</name>
    <dbReference type="NCBI Taxonomy" id="1405"/>
    <lineage>
        <taxon>Bacteria</taxon>
        <taxon>Bacillati</taxon>
        <taxon>Bacillota</taxon>
        <taxon>Bacilli</taxon>
        <taxon>Bacillales</taxon>
        <taxon>Bacillaceae</taxon>
        <taxon>Bacillus</taxon>
        <taxon>Bacillus cereus group</taxon>
    </lineage>
</organism>